<reference evidence="2" key="1">
    <citation type="journal article" date="2021" name="Proc. Natl. Acad. Sci. U.S.A.">
        <title>A Catalog of Tens of Thousands of Viruses from Human Metagenomes Reveals Hidden Associations with Chronic Diseases.</title>
        <authorList>
            <person name="Tisza M.J."/>
            <person name="Buck C.B."/>
        </authorList>
    </citation>
    <scope>NUCLEOTIDE SEQUENCE</scope>
    <source>
        <strain evidence="2">Ct2hZ16</strain>
    </source>
</reference>
<feature type="region of interest" description="Disordered" evidence="1">
    <location>
        <begin position="1"/>
        <end position="25"/>
    </location>
</feature>
<dbReference type="EMBL" id="BK015739">
    <property type="protein sequence ID" value="DAE22798.1"/>
    <property type="molecule type" value="Genomic_DNA"/>
</dbReference>
<accession>A0A8S5QUB9</accession>
<name>A0A8S5QUB9_9CAUD</name>
<protein>
    <submittedName>
        <fullName evidence="2">Uncharacterized protein</fullName>
    </submittedName>
</protein>
<evidence type="ECO:0000256" key="1">
    <source>
        <dbReference type="SAM" id="MobiDB-lite"/>
    </source>
</evidence>
<organism evidence="2">
    <name type="scientific">Siphoviridae sp. ct2hZ16</name>
    <dbReference type="NCBI Taxonomy" id="2826276"/>
    <lineage>
        <taxon>Viruses</taxon>
        <taxon>Duplodnaviria</taxon>
        <taxon>Heunggongvirae</taxon>
        <taxon>Uroviricota</taxon>
        <taxon>Caudoviricetes</taxon>
    </lineage>
</organism>
<proteinExistence type="predicted"/>
<sequence length="131" mass="14622">MGGRGSGSGRSGGSANIGALKEKEKSLDSRIDKLNKKLADYASKNPAWNMPDRYYDVLRKRQALESKRRLITNKIVTASRNVTAEKTNGKTFVNSFGEATKREITTSTYKSSQTKLSKEIMRFIGGTKRRK</sequence>
<evidence type="ECO:0000313" key="2">
    <source>
        <dbReference type="EMBL" id="DAE22798.1"/>
    </source>
</evidence>
<feature type="compositionally biased region" description="Gly residues" evidence="1">
    <location>
        <begin position="1"/>
        <end position="12"/>
    </location>
</feature>